<keyword evidence="5 9" id="KW-0028">Amino-acid biosynthesis</keyword>
<dbReference type="AlphaFoldDB" id="A0A931H4K1"/>
<evidence type="ECO:0000313" key="11">
    <source>
        <dbReference type="EMBL" id="MBG9388373.1"/>
    </source>
</evidence>
<evidence type="ECO:0000313" key="12">
    <source>
        <dbReference type="Proteomes" id="UP000651050"/>
    </source>
</evidence>
<dbReference type="RefSeq" id="WP_196986240.1">
    <property type="nucleotide sequence ID" value="NZ_JADWYS010000001.1"/>
</dbReference>
<dbReference type="InterPro" id="IPR001240">
    <property type="entry name" value="PRAI_dom"/>
</dbReference>
<evidence type="ECO:0000256" key="1">
    <source>
        <dbReference type="ARBA" id="ARBA00001164"/>
    </source>
</evidence>
<comment type="catalytic activity">
    <reaction evidence="1 9">
        <text>N-(5-phospho-beta-D-ribosyl)anthranilate = 1-(2-carboxyphenylamino)-1-deoxy-D-ribulose 5-phosphate</text>
        <dbReference type="Rhea" id="RHEA:21540"/>
        <dbReference type="ChEBI" id="CHEBI:18277"/>
        <dbReference type="ChEBI" id="CHEBI:58613"/>
        <dbReference type="EC" id="5.3.1.24"/>
    </reaction>
</comment>
<dbReference type="PANTHER" id="PTHR42894">
    <property type="entry name" value="N-(5'-PHOSPHORIBOSYL)ANTHRANILATE ISOMERASE"/>
    <property type="match status" value="1"/>
</dbReference>
<evidence type="ECO:0000256" key="6">
    <source>
        <dbReference type="ARBA" id="ARBA00022822"/>
    </source>
</evidence>
<dbReference type="EC" id="5.3.1.24" evidence="3 9"/>
<dbReference type="PANTHER" id="PTHR42894:SF1">
    <property type="entry name" value="N-(5'-PHOSPHORIBOSYL)ANTHRANILATE ISOMERASE"/>
    <property type="match status" value="1"/>
</dbReference>
<protein>
    <recommendedName>
        <fullName evidence="4 9">N-(5'-phosphoribosyl)anthranilate isomerase</fullName>
        <shortName evidence="9">PRAI</shortName>
        <ecNumber evidence="3 9">5.3.1.24</ecNumber>
    </recommendedName>
</protein>
<keyword evidence="6 9" id="KW-0822">Tryptophan biosynthesis</keyword>
<keyword evidence="7 9" id="KW-0057">Aromatic amino acid biosynthesis</keyword>
<evidence type="ECO:0000256" key="7">
    <source>
        <dbReference type="ARBA" id="ARBA00023141"/>
    </source>
</evidence>
<evidence type="ECO:0000256" key="2">
    <source>
        <dbReference type="ARBA" id="ARBA00004664"/>
    </source>
</evidence>
<gene>
    <name evidence="9" type="primary">trpF</name>
    <name evidence="11" type="ORF">I5803_10100</name>
</gene>
<evidence type="ECO:0000256" key="3">
    <source>
        <dbReference type="ARBA" id="ARBA00012572"/>
    </source>
</evidence>
<reference evidence="11" key="1">
    <citation type="submission" date="2020-11" db="EMBL/GenBank/DDBJ databases">
        <title>Bacterial whole genome sequence for Caenimonas sp. DR4.4.</title>
        <authorList>
            <person name="Le V."/>
            <person name="Ko S.-R."/>
            <person name="Ahn C.-Y."/>
            <person name="Oh H.-M."/>
        </authorList>
    </citation>
    <scope>NUCLEOTIDE SEQUENCE</scope>
    <source>
        <strain evidence="11">DR4.4</strain>
    </source>
</reference>
<dbReference type="InterPro" id="IPR011060">
    <property type="entry name" value="RibuloseP-bd_barrel"/>
</dbReference>
<dbReference type="EMBL" id="JADWYS010000001">
    <property type="protein sequence ID" value="MBG9388373.1"/>
    <property type="molecule type" value="Genomic_DNA"/>
</dbReference>
<keyword evidence="8 9" id="KW-0413">Isomerase</keyword>
<evidence type="ECO:0000256" key="9">
    <source>
        <dbReference type="HAMAP-Rule" id="MF_00135"/>
    </source>
</evidence>
<keyword evidence="12" id="KW-1185">Reference proteome</keyword>
<dbReference type="InterPro" id="IPR013785">
    <property type="entry name" value="Aldolase_TIM"/>
</dbReference>
<evidence type="ECO:0000256" key="8">
    <source>
        <dbReference type="ARBA" id="ARBA00023235"/>
    </source>
</evidence>
<organism evidence="11 12">
    <name type="scientific">Caenimonas aquaedulcis</name>
    <dbReference type="NCBI Taxonomy" id="2793270"/>
    <lineage>
        <taxon>Bacteria</taxon>
        <taxon>Pseudomonadati</taxon>
        <taxon>Pseudomonadota</taxon>
        <taxon>Betaproteobacteria</taxon>
        <taxon>Burkholderiales</taxon>
        <taxon>Comamonadaceae</taxon>
        <taxon>Caenimonas</taxon>
    </lineage>
</organism>
<comment type="similarity">
    <text evidence="9">Belongs to the TrpF family.</text>
</comment>
<comment type="caution">
    <text evidence="11">The sequence shown here is derived from an EMBL/GenBank/DDBJ whole genome shotgun (WGS) entry which is preliminary data.</text>
</comment>
<dbReference type="SUPFAM" id="SSF51366">
    <property type="entry name" value="Ribulose-phoshate binding barrel"/>
    <property type="match status" value="1"/>
</dbReference>
<dbReference type="Gene3D" id="3.20.20.70">
    <property type="entry name" value="Aldolase class I"/>
    <property type="match status" value="1"/>
</dbReference>
<dbReference type="Pfam" id="PF00697">
    <property type="entry name" value="PRAI"/>
    <property type="match status" value="1"/>
</dbReference>
<evidence type="ECO:0000256" key="5">
    <source>
        <dbReference type="ARBA" id="ARBA00022605"/>
    </source>
</evidence>
<accession>A0A931H4K1</accession>
<dbReference type="HAMAP" id="MF_00135">
    <property type="entry name" value="PRAI"/>
    <property type="match status" value="1"/>
</dbReference>
<dbReference type="Proteomes" id="UP000651050">
    <property type="component" value="Unassembled WGS sequence"/>
</dbReference>
<comment type="pathway">
    <text evidence="2 9">Amino-acid biosynthesis; L-tryptophan biosynthesis; L-tryptophan from chorismate: step 3/5.</text>
</comment>
<dbReference type="GO" id="GO:0000162">
    <property type="term" value="P:L-tryptophan biosynthetic process"/>
    <property type="evidence" value="ECO:0007669"/>
    <property type="project" value="UniProtKB-UniRule"/>
</dbReference>
<dbReference type="GO" id="GO:0004640">
    <property type="term" value="F:phosphoribosylanthranilate isomerase activity"/>
    <property type="evidence" value="ECO:0007669"/>
    <property type="project" value="UniProtKB-UniRule"/>
</dbReference>
<proteinExistence type="inferred from homology"/>
<feature type="domain" description="N-(5'phosphoribosyl) anthranilate isomerase (PRAI)" evidence="10">
    <location>
        <begin position="20"/>
        <end position="233"/>
    </location>
</feature>
<evidence type="ECO:0000259" key="10">
    <source>
        <dbReference type="Pfam" id="PF00697"/>
    </source>
</evidence>
<name>A0A931H4K1_9BURK</name>
<dbReference type="InterPro" id="IPR044643">
    <property type="entry name" value="TrpF_fam"/>
</dbReference>
<sequence length="241" mass="25479">MKTTSTMFSPSGASTRGFVKICGVCTIDDAVLCADLGADAIGMLLTKPGVSRKLGSDRLALDEAASLAAALPVGLKSVLLVDAVQLDDLLRLAEEIKPNAMQIRQPLSPAMLCRLKERFPDQGIIKTISVVSGAPVSSLEDEIRAYVDHGAIDAVLLDSPQGGSGVAHDWVTSASLVERFAGTPVILAGGLSADNVAEARRLVRPYGVDVMSGVTSSERRDRKDPVRLRAFLEACHESPEQ</sequence>
<dbReference type="CDD" id="cd00405">
    <property type="entry name" value="PRAI"/>
    <property type="match status" value="1"/>
</dbReference>
<evidence type="ECO:0000256" key="4">
    <source>
        <dbReference type="ARBA" id="ARBA00022272"/>
    </source>
</evidence>